<dbReference type="OrthoDB" id="8438645at2"/>
<gene>
    <name evidence="1" type="ORF">BN961_02353</name>
</gene>
<protein>
    <recommendedName>
        <fullName evidence="3">CobQ/CobB/MinD/ParA nucleotide binding domain-containing protein</fullName>
    </recommendedName>
</protein>
<reference evidence="1 2" key="1">
    <citation type="journal article" date="2014" name="Genome Announc.">
        <title>Genome Sequence of Afipia felis Strain 76713, Isolated in Hospital Water Using an Amoeba Co-Culture Procedure.</title>
        <authorList>
            <person name="Benamar S."/>
            <person name="La Scola B."/>
            <person name="Croce O."/>
        </authorList>
    </citation>
    <scope>NUCLEOTIDE SEQUENCE [LARGE SCALE GENOMIC DNA]</scope>
    <source>
        <strain evidence="1 2">76713</strain>
    </source>
</reference>
<dbReference type="STRING" id="1035.BN961_02353"/>
<keyword evidence="2" id="KW-1185">Reference proteome</keyword>
<evidence type="ECO:0000313" key="2">
    <source>
        <dbReference type="Proteomes" id="UP000035762"/>
    </source>
</evidence>
<dbReference type="InterPro" id="IPR027417">
    <property type="entry name" value="P-loop_NTPase"/>
</dbReference>
<dbReference type="RefSeq" id="WP_009340342.1">
    <property type="nucleotide sequence ID" value="NZ_CCAZ020000001.1"/>
</dbReference>
<organism evidence="1 2">
    <name type="scientific">Afipia felis</name>
    <name type="common">Cat scratch disease bacillus</name>
    <dbReference type="NCBI Taxonomy" id="1035"/>
    <lineage>
        <taxon>Bacteria</taxon>
        <taxon>Pseudomonadati</taxon>
        <taxon>Pseudomonadota</taxon>
        <taxon>Alphaproteobacteria</taxon>
        <taxon>Hyphomicrobiales</taxon>
        <taxon>Nitrobacteraceae</taxon>
        <taxon>Afipia</taxon>
    </lineage>
</organism>
<dbReference type="SUPFAM" id="SSF52540">
    <property type="entry name" value="P-loop containing nucleoside triphosphate hydrolases"/>
    <property type="match status" value="1"/>
</dbReference>
<accession>A0A090N7N9</accession>
<dbReference type="Gene3D" id="3.40.50.300">
    <property type="entry name" value="P-loop containing nucleotide triphosphate hydrolases"/>
    <property type="match status" value="1"/>
</dbReference>
<comment type="caution">
    <text evidence="1">The sequence shown here is derived from an EMBL/GenBank/DDBJ whole genome shotgun (WGS) entry which is preliminary data.</text>
</comment>
<proteinExistence type="predicted"/>
<name>A0A090N7N9_AFIFE</name>
<dbReference type="EMBL" id="CCAZ020000001">
    <property type="protein sequence ID" value="CEG08933.1"/>
    <property type="molecule type" value="Genomic_DNA"/>
</dbReference>
<dbReference type="Proteomes" id="UP000035762">
    <property type="component" value="Unassembled WGS sequence"/>
</dbReference>
<sequence length="221" mass="24967">MPRTPVYIVCSPRPDVGKTLLSRVLSEFLILQNGSVLAFDINLREPSLLDFLPRTTETASISDTHAQMALMDRLIVNDGVAKVIDLGLHAFDDFFRLADEIGFMKEAIRRGVEPIVLFIPDATRASSNAWAMLRKTFPGSPLIAIDNEHVLHGETPKDFAGVRPLHIAALPAFLRSIVQRTNFSFTHYLRTAQDSSSELHQWTRANYTKFRNLEKRLKLHT</sequence>
<dbReference type="AlphaFoldDB" id="A0A090N7N9"/>
<evidence type="ECO:0000313" key="1">
    <source>
        <dbReference type="EMBL" id="CEG08933.1"/>
    </source>
</evidence>
<evidence type="ECO:0008006" key="3">
    <source>
        <dbReference type="Google" id="ProtNLM"/>
    </source>
</evidence>